<keyword evidence="3" id="KW-1185">Reference proteome</keyword>
<dbReference type="Proteomes" id="UP001140949">
    <property type="component" value="Unassembled WGS sequence"/>
</dbReference>
<dbReference type="EMBL" id="JANAVB010039018">
    <property type="protein sequence ID" value="KAJ6800256.1"/>
    <property type="molecule type" value="Genomic_DNA"/>
</dbReference>
<dbReference type="AlphaFoldDB" id="A0AAX6E856"/>
<feature type="region of interest" description="Disordered" evidence="1">
    <location>
        <begin position="1"/>
        <end position="20"/>
    </location>
</feature>
<sequence>MAWLSTRHPSGASPTLSTRSFPRERHLPRAYCPPPSRSSLCTSNSNLNSIYTLPLRLALIGADPLAIALGECYSDPILAALPHLLLTHDTSQRHSPSWRDQRLALCHYPPRLTFWLRPLSSVGAASCEPLPGGARASAPSSGMRTSVPSPALAFGMRSHALHLIGAAALFPACTVSSMVPPALAHPLAPFSGQDSFPAPSADLPIKPHTCRFVSSQAPSSVLPPF</sequence>
<proteinExistence type="predicted"/>
<protein>
    <submittedName>
        <fullName evidence="2">Uncharacterized protein</fullName>
    </submittedName>
</protein>
<organism evidence="2 3">
    <name type="scientific">Iris pallida</name>
    <name type="common">Sweet iris</name>
    <dbReference type="NCBI Taxonomy" id="29817"/>
    <lineage>
        <taxon>Eukaryota</taxon>
        <taxon>Viridiplantae</taxon>
        <taxon>Streptophyta</taxon>
        <taxon>Embryophyta</taxon>
        <taxon>Tracheophyta</taxon>
        <taxon>Spermatophyta</taxon>
        <taxon>Magnoliopsida</taxon>
        <taxon>Liliopsida</taxon>
        <taxon>Asparagales</taxon>
        <taxon>Iridaceae</taxon>
        <taxon>Iridoideae</taxon>
        <taxon>Irideae</taxon>
        <taxon>Iris</taxon>
    </lineage>
</organism>
<gene>
    <name evidence="2" type="ORF">M6B38_202740</name>
</gene>
<reference evidence="2" key="1">
    <citation type="journal article" date="2023" name="GigaByte">
        <title>Genome assembly of the bearded iris, Iris pallida Lam.</title>
        <authorList>
            <person name="Bruccoleri R.E."/>
            <person name="Oakeley E.J."/>
            <person name="Faust A.M.E."/>
            <person name="Altorfer M."/>
            <person name="Dessus-Babus S."/>
            <person name="Burckhardt D."/>
            <person name="Oertli M."/>
            <person name="Naumann U."/>
            <person name="Petersen F."/>
            <person name="Wong J."/>
        </authorList>
    </citation>
    <scope>NUCLEOTIDE SEQUENCE</scope>
    <source>
        <strain evidence="2">GSM-AAB239-AS_SAM_17_03QT</strain>
    </source>
</reference>
<evidence type="ECO:0000313" key="2">
    <source>
        <dbReference type="EMBL" id="KAJ6800256.1"/>
    </source>
</evidence>
<reference evidence="2" key="2">
    <citation type="submission" date="2023-04" db="EMBL/GenBank/DDBJ databases">
        <authorList>
            <person name="Bruccoleri R.E."/>
            <person name="Oakeley E.J."/>
            <person name="Faust A.-M."/>
            <person name="Dessus-Babus S."/>
            <person name="Altorfer M."/>
            <person name="Burckhardt D."/>
            <person name="Oertli M."/>
            <person name="Naumann U."/>
            <person name="Petersen F."/>
            <person name="Wong J."/>
        </authorList>
    </citation>
    <scope>NUCLEOTIDE SEQUENCE</scope>
    <source>
        <strain evidence="2">GSM-AAB239-AS_SAM_17_03QT</strain>
        <tissue evidence="2">Leaf</tissue>
    </source>
</reference>
<name>A0AAX6E856_IRIPA</name>
<evidence type="ECO:0000313" key="3">
    <source>
        <dbReference type="Proteomes" id="UP001140949"/>
    </source>
</evidence>
<comment type="caution">
    <text evidence="2">The sequence shown here is derived from an EMBL/GenBank/DDBJ whole genome shotgun (WGS) entry which is preliminary data.</text>
</comment>
<accession>A0AAX6E856</accession>
<evidence type="ECO:0000256" key="1">
    <source>
        <dbReference type="SAM" id="MobiDB-lite"/>
    </source>
</evidence>